<dbReference type="GO" id="GO:0005524">
    <property type="term" value="F:ATP binding"/>
    <property type="evidence" value="ECO:0007669"/>
    <property type="project" value="UniProtKB-UniRule"/>
</dbReference>
<evidence type="ECO:0000313" key="8">
    <source>
        <dbReference type="EMBL" id="GER41378.1"/>
    </source>
</evidence>
<keyword evidence="3 8" id="KW-0418">Kinase</keyword>
<dbReference type="Gene3D" id="1.10.510.10">
    <property type="entry name" value="Transferase(Phosphotransferase) domain 1"/>
    <property type="match status" value="1"/>
</dbReference>
<feature type="binding site" evidence="5">
    <location>
        <position position="40"/>
    </location>
    <ligand>
        <name>ATP</name>
        <dbReference type="ChEBI" id="CHEBI:30616"/>
    </ligand>
</feature>
<dbReference type="InterPro" id="IPR008271">
    <property type="entry name" value="Ser/Thr_kinase_AS"/>
</dbReference>
<keyword evidence="2 5" id="KW-0547">Nucleotide-binding</keyword>
<evidence type="ECO:0000259" key="7">
    <source>
        <dbReference type="PROSITE" id="PS50011"/>
    </source>
</evidence>
<dbReference type="SUPFAM" id="SSF56112">
    <property type="entry name" value="Protein kinase-like (PK-like)"/>
    <property type="match status" value="1"/>
</dbReference>
<protein>
    <submittedName>
        <fullName evidence="8">Mitogen-activated protein kinase kinase kinase 19</fullName>
    </submittedName>
</protein>
<organism evidence="8 9">
    <name type="scientific">Striga asiatica</name>
    <name type="common">Asiatic witchweed</name>
    <name type="synonym">Buchnera asiatica</name>
    <dbReference type="NCBI Taxonomy" id="4170"/>
    <lineage>
        <taxon>Eukaryota</taxon>
        <taxon>Viridiplantae</taxon>
        <taxon>Streptophyta</taxon>
        <taxon>Embryophyta</taxon>
        <taxon>Tracheophyta</taxon>
        <taxon>Spermatophyta</taxon>
        <taxon>Magnoliopsida</taxon>
        <taxon>eudicotyledons</taxon>
        <taxon>Gunneridae</taxon>
        <taxon>Pentapetalae</taxon>
        <taxon>asterids</taxon>
        <taxon>lamiids</taxon>
        <taxon>Lamiales</taxon>
        <taxon>Orobanchaceae</taxon>
        <taxon>Buchnereae</taxon>
        <taxon>Striga</taxon>
    </lineage>
</organism>
<keyword evidence="1" id="KW-0808">Transferase</keyword>
<dbReference type="EMBL" id="BKCP01006072">
    <property type="protein sequence ID" value="GER41378.1"/>
    <property type="molecule type" value="Genomic_DNA"/>
</dbReference>
<sequence length="300" mass="33857">MNWNRGKTLGKGSFGTVSIAKTRHTPGGPHTNLPPLIAVKSAPFLESDSLWKEKKLLQELEGCPFIVRCLGKDVTTEKGQTLYNLLLEYASGGSLADCIHSGLPEKIVSHCTRSILSALVHIHSLGYVHSDVKPQNVLVFGSNYEAVKLADFGCCKRWKLQEEEEEKCGFRGTLAYAAPESVHRHKYLPESDIWALGCTVVHMLTGRQPWLPEKEKDVMFEIDCRDEILEISHNIKVSRVAKDFLNKCLIKDPMVRWKADMLLNHPFLHKVDDHSPKGRHRLSHRIYSLVPHCFQVEACG</sequence>
<evidence type="ECO:0000313" key="9">
    <source>
        <dbReference type="Proteomes" id="UP000325081"/>
    </source>
</evidence>
<dbReference type="SMART" id="SM00220">
    <property type="entry name" value="S_TKc"/>
    <property type="match status" value="1"/>
</dbReference>
<reference evidence="9" key="1">
    <citation type="journal article" date="2019" name="Curr. Biol.">
        <title>Genome Sequence of Striga asiatica Provides Insight into the Evolution of Plant Parasitism.</title>
        <authorList>
            <person name="Yoshida S."/>
            <person name="Kim S."/>
            <person name="Wafula E.K."/>
            <person name="Tanskanen J."/>
            <person name="Kim Y.M."/>
            <person name="Honaas L."/>
            <person name="Yang Z."/>
            <person name="Spallek T."/>
            <person name="Conn C.E."/>
            <person name="Ichihashi Y."/>
            <person name="Cheong K."/>
            <person name="Cui S."/>
            <person name="Der J.P."/>
            <person name="Gundlach H."/>
            <person name="Jiao Y."/>
            <person name="Hori C."/>
            <person name="Ishida J.K."/>
            <person name="Kasahara H."/>
            <person name="Kiba T."/>
            <person name="Kim M.S."/>
            <person name="Koo N."/>
            <person name="Laohavisit A."/>
            <person name="Lee Y.H."/>
            <person name="Lumba S."/>
            <person name="McCourt P."/>
            <person name="Mortimer J.C."/>
            <person name="Mutuku J.M."/>
            <person name="Nomura T."/>
            <person name="Sasaki-Sekimoto Y."/>
            <person name="Seto Y."/>
            <person name="Wang Y."/>
            <person name="Wakatake T."/>
            <person name="Sakakibara H."/>
            <person name="Demura T."/>
            <person name="Yamaguchi S."/>
            <person name="Yoneyama K."/>
            <person name="Manabe R.I."/>
            <person name="Nelson D.C."/>
            <person name="Schulman A.H."/>
            <person name="Timko M.P."/>
            <person name="dePamphilis C.W."/>
            <person name="Choi D."/>
            <person name="Shirasu K."/>
        </authorList>
    </citation>
    <scope>NUCLEOTIDE SEQUENCE [LARGE SCALE GENOMIC DNA]</scope>
    <source>
        <strain evidence="9">cv. UVA1</strain>
    </source>
</reference>
<dbReference type="Proteomes" id="UP000325081">
    <property type="component" value="Unassembled WGS sequence"/>
</dbReference>
<keyword evidence="4 5" id="KW-0067">ATP-binding</keyword>
<gene>
    <name evidence="8" type="ORF">STAS_18092</name>
</gene>
<name>A0A5A7Q8U8_STRAF</name>
<dbReference type="PANTHER" id="PTHR48011">
    <property type="entry name" value="CCR4-NOT TRANSCRIPTIONAL COMPLEX SUBUNIT CAF120-RELATED"/>
    <property type="match status" value="1"/>
</dbReference>
<evidence type="ECO:0000256" key="3">
    <source>
        <dbReference type="ARBA" id="ARBA00022777"/>
    </source>
</evidence>
<dbReference type="Gene3D" id="3.30.200.20">
    <property type="entry name" value="Phosphorylase Kinase, domain 1"/>
    <property type="match status" value="1"/>
</dbReference>
<evidence type="ECO:0000256" key="6">
    <source>
        <dbReference type="RuleBase" id="RU000304"/>
    </source>
</evidence>
<dbReference type="PANTHER" id="PTHR48011:SF18">
    <property type="entry name" value="MITOGEN-ACTIVATED PROTEIN KINASE KINASE KINASE 19-RELATED"/>
    <property type="match status" value="1"/>
</dbReference>
<dbReference type="GO" id="GO:0007165">
    <property type="term" value="P:signal transduction"/>
    <property type="evidence" value="ECO:0007669"/>
    <property type="project" value="TreeGrafter"/>
</dbReference>
<keyword evidence="6" id="KW-0723">Serine/threonine-protein kinase</keyword>
<dbReference type="PROSITE" id="PS50011">
    <property type="entry name" value="PROTEIN_KINASE_DOM"/>
    <property type="match status" value="1"/>
</dbReference>
<keyword evidence="9" id="KW-1185">Reference proteome</keyword>
<dbReference type="PROSITE" id="PS00108">
    <property type="entry name" value="PROTEIN_KINASE_ST"/>
    <property type="match status" value="1"/>
</dbReference>
<dbReference type="InterPro" id="IPR017441">
    <property type="entry name" value="Protein_kinase_ATP_BS"/>
</dbReference>
<dbReference type="InterPro" id="IPR011009">
    <property type="entry name" value="Kinase-like_dom_sf"/>
</dbReference>
<feature type="domain" description="Protein kinase" evidence="7">
    <location>
        <begin position="3"/>
        <end position="268"/>
    </location>
</feature>
<dbReference type="PROSITE" id="PS00107">
    <property type="entry name" value="PROTEIN_KINASE_ATP"/>
    <property type="match status" value="1"/>
</dbReference>
<evidence type="ECO:0000256" key="1">
    <source>
        <dbReference type="ARBA" id="ARBA00022679"/>
    </source>
</evidence>
<dbReference type="AlphaFoldDB" id="A0A5A7Q8U8"/>
<dbReference type="GO" id="GO:0004674">
    <property type="term" value="F:protein serine/threonine kinase activity"/>
    <property type="evidence" value="ECO:0007669"/>
    <property type="project" value="UniProtKB-KW"/>
</dbReference>
<dbReference type="OrthoDB" id="1542418at2759"/>
<evidence type="ECO:0000256" key="2">
    <source>
        <dbReference type="ARBA" id="ARBA00022741"/>
    </source>
</evidence>
<proteinExistence type="inferred from homology"/>
<comment type="caution">
    <text evidence="8">The sequence shown here is derived from an EMBL/GenBank/DDBJ whole genome shotgun (WGS) entry which is preliminary data.</text>
</comment>
<dbReference type="InterPro" id="IPR052751">
    <property type="entry name" value="Plant_MAPKKK"/>
</dbReference>
<dbReference type="InterPro" id="IPR000719">
    <property type="entry name" value="Prot_kinase_dom"/>
</dbReference>
<accession>A0A5A7Q8U8</accession>
<dbReference type="Pfam" id="PF00069">
    <property type="entry name" value="Pkinase"/>
    <property type="match status" value="1"/>
</dbReference>
<evidence type="ECO:0000256" key="5">
    <source>
        <dbReference type="PROSITE-ProRule" id="PRU10141"/>
    </source>
</evidence>
<comment type="similarity">
    <text evidence="6">Belongs to the protein kinase superfamily.</text>
</comment>
<evidence type="ECO:0000256" key="4">
    <source>
        <dbReference type="ARBA" id="ARBA00022840"/>
    </source>
</evidence>